<protein>
    <submittedName>
        <fullName evidence="2">Inner membrane complex protein</fullName>
    </submittedName>
</protein>
<dbReference type="EMBL" id="AFNH02001011">
    <property type="protein sequence ID" value="EZG45752.1"/>
    <property type="molecule type" value="Genomic_DNA"/>
</dbReference>
<dbReference type="VEuPathDB" id="CryptoDB:GNI_136990"/>
<evidence type="ECO:0000313" key="3">
    <source>
        <dbReference type="Proteomes" id="UP000019763"/>
    </source>
</evidence>
<organism evidence="2 3">
    <name type="scientific">Gregarina niphandrodes</name>
    <name type="common">Septate eugregarine</name>
    <dbReference type="NCBI Taxonomy" id="110365"/>
    <lineage>
        <taxon>Eukaryota</taxon>
        <taxon>Sar</taxon>
        <taxon>Alveolata</taxon>
        <taxon>Apicomplexa</taxon>
        <taxon>Conoidasida</taxon>
        <taxon>Gregarinasina</taxon>
        <taxon>Eugregarinorida</taxon>
        <taxon>Gregarinidae</taxon>
        <taxon>Gregarina</taxon>
    </lineage>
</organism>
<reference evidence="2" key="1">
    <citation type="submission" date="2013-12" db="EMBL/GenBank/DDBJ databases">
        <authorList>
            <person name="Omoto C.K."/>
            <person name="Sibley D."/>
            <person name="Venepally P."/>
            <person name="Hadjithomas M."/>
            <person name="Karamycheva S."/>
            <person name="Brunk B."/>
            <person name="Roos D."/>
            <person name="Caler E."/>
            <person name="Lorenzi H."/>
        </authorList>
    </citation>
    <scope>NUCLEOTIDE SEQUENCE</scope>
</reference>
<dbReference type="Proteomes" id="UP000019763">
    <property type="component" value="Unassembled WGS sequence"/>
</dbReference>
<dbReference type="RefSeq" id="XP_011132458.1">
    <property type="nucleotide sequence ID" value="XM_011134156.1"/>
</dbReference>
<proteinExistence type="predicted"/>
<name>A0A023B0R9_GRENI</name>
<feature type="region of interest" description="Disordered" evidence="1">
    <location>
        <begin position="275"/>
        <end position="294"/>
    </location>
</feature>
<dbReference type="OrthoDB" id="448535at2759"/>
<sequence length="294" mass="33140">MSTDAQIEETIKYVTVPVEKEVIVKVPKTEYVDRIVEVPKVQYQMVEKVVEVPKVNFVEKLVEKVQYVDKVKPIPRVKTIEVPVETVTYVNKVDVQVVEKEVEVPGQIIEVPKRVEVVNEKIVHKYIDNEVPTVVAQTYRPNVEESQEHVQTAKLKKYVPYLIPVQVYVPVAVDRDLVPGEQTENMKQVDIPAPQLNAQIKNLNPNLSEEELLKLYKRNPDGSVAVFEGPGTGVINPQEKHRFVNPVGTATPEMIQTTHGQTRIQNMSMMNPSISVTPGNYGGTITTSTTHSRL</sequence>
<dbReference type="AlphaFoldDB" id="A0A023B0R9"/>
<evidence type="ECO:0000256" key="1">
    <source>
        <dbReference type="SAM" id="MobiDB-lite"/>
    </source>
</evidence>
<accession>A0A023B0R9</accession>
<gene>
    <name evidence="2" type="ORF">GNI_136990</name>
</gene>
<comment type="caution">
    <text evidence="2">The sequence shown here is derived from an EMBL/GenBank/DDBJ whole genome shotgun (WGS) entry which is preliminary data.</text>
</comment>
<evidence type="ECO:0000313" key="2">
    <source>
        <dbReference type="EMBL" id="EZG45752.1"/>
    </source>
</evidence>
<dbReference type="GeneID" id="22914882"/>
<keyword evidence="3" id="KW-1185">Reference proteome</keyword>